<proteinExistence type="inferred from homology"/>
<dbReference type="EMBL" id="LNGD01000027">
    <property type="protein sequence ID" value="KYC52595.1"/>
    <property type="molecule type" value="Genomic_DNA"/>
</dbReference>
<dbReference type="SUPFAM" id="SSF109728">
    <property type="entry name" value="Hypothetical protein AF0491, middle domain"/>
    <property type="match status" value="1"/>
</dbReference>
<evidence type="ECO:0000313" key="6">
    <source>
        <dbReference type="Proteomes" id="UP000075578"/>
    </source>
</evidence>
<dbReference type="Gene3D" id="3.30.70.240">
    <property type="match status" value="1"/>
</dbReference>
<dbReference type="PANTHER" id="PTHR10927">
    <property type="entry name" value="RIBOSOME MATURATION PROTEIN SBDS"/>
    <property type="match status" value="1"/>
</dbReference>
<dbReference type="InterPro" id="IPR002140">
    <property type="entry name" value="Sdo1/SBDS"/>
</dbReference>
<dbReference type="InterPro" id="IPR035647">
    <property type="entry name" value="EFG_III/V"/>
</dbReference>
<dbReference type="InterPro" id="IPR037188">
    <property type="entry name" value="Sdo1/SBDS_central_sf"/>
</dbReference>
<dbReference type="Gene3D" id="1.10.10.900">
    <property type="entry name" value="SBDS protein C-terminal domain, subdomain 1"/>
    <property type="match status" value="1"/>
</dbReference>
<dbReference type="Pfam" id="PF20268">
    <property type="entry name" value="SBDS_C"/>
    <property type="match status" value="1"/>
</dbReference>
<evidence type="ECO:0000313" key="5">
    <source>
        <dbReference type="EMBL" id="KYC52595.1"/>
    </source>
</evidence>
<evidence type="ECO:0000259" key="4">
    <source>
        <dbReference type="Pfam" id="PF20268"/>
    </source>
</evidence>
<feature type="domain" description="Ribosome maturation protein SDO1/SBDS N-terminal" evidence="2">
    <location>
        <begin position="15"/>
        <end position="99"/>
    </location>
</feature>
<dbReference type="InterPro" id="IPR019783">
    <property type="entry name" value="SDO1/SBDS_N"/>
</dbReference>
<name>A0A150J650_9EURY</name>
<evidence type="ECO:0000256" key="1">
    <source>
        <dbReference type="ARBA" id="ARBA00007433"/>
    </source>
</evidence>
<dbReference type="Pfam" id="PF09377">
    <property type="entry name" value="SBDS_domain_II"/>
    <property type="match status" value="1"/>
</dbReference>
<accession>A0A150J650</accession>
<dbReference type="InterPro" id="IPR039100">
    <property type="entry name" value="Sdo1/SBDS-like"/>
</dbReference>
<feature type="domain" description="Ribosome maturation protein SDO1/SBDS central" evidence="3">
    <location>
        <begin position="108"/>
        <end position="167"/>
    </location>
</feature>
<gene>
    <name evidence="5" type="ORF">AMQ74_00662</name>
</gene>
<evidence type="ECO:0008006" key="7">
    <source>
        <dbReference type="Google" id="ProtNLM"/>
    </source>
</evidence>
<comment type="similarity">
    <text evidence="1">Belongs to the SDO1/SBDS family.</text>
</comment>
<reference evidence="5 6" key="1">
    <citation type="journal article" date="2016" name="ISME J.">
        <title>Chasing the elusive Euryarchaeota class WSA2: genomes reveal a uniquely fastidious methyl-reducing methanogen.</title>
        <authorList>
            <person name="Nobu M.K."/>
            <person name="Narihiro T."/>
            <person name="Kuroda K."/>
            <person name="Mei R."/>
            <person name="Liu W.T."/>
        </authorList>
    </citation>
    <scope>NUCLEOTIDE SEQUENCE [LARGE SCALE GENOMIC DNA]</scope>
    <source>
        <strain evidence="5">U1lsi0528_Bin089</strain>
    </source>
</reference>
<evidence type="ECO:0000259" key="2">
    <source>
        <dbReference type="Pfam" id="PF01172"/>
    </source>
</evidence>
<dbReference type="NCBIfam" id="TIGR00291">
    <property type="entry name" value="RNA_SBDS"/>
    <property type="match status" value="1"/>
</dbReference>
<dbReference type="SUPFAM" id="SSF89895">
    <property type="entry name" value="FYSH domain"/>
    <property type="match status" value="1"/>
</dbReference>
<sequence length="238" mass="26901">MRNKEVGSLISLDDAVTARLKYQGEHFEILVDPIKAQEFKEGNDVKDFLATNFIFKDADKGDKASPESLKKIFGTDNVDEISKIIVKKGEIHLTTEQRRAMMENKKSQIISYISRHAINPQTGHPHPPQRIQTALEEARVSIDMYKRPEDQIKQIIHALAPILPIKIENRKIGVKVPAEYVPRVMGSAKTLGNIIKEEWGKDGSWMFVIEIPAGLQDDLFNKLNSATKGNVETKIMDK</sequence>
<dbReference type="Proteomes" id="UP000075578">
    <property type="component" value="Unassembled WGS sequence"/>
</dbReference>
<dbReference type="Gene3D" id="3.30.1250.10">
    <property type="entry name" value="Ribosome maturation protein SBDS, N-terminal domain"/>
    <property type="match status" value="1"/>
</dbReference>
<dbReference type="PATRIC" id="fig|1705564.3.peg.678"/>
<organism evidence="5 6">
    <name type="scientific">Candidatus Methanofastidiosum methylothiophilum</name>
    <dbReference type="NCBI Taxonomy" id="1705564"/>
    <lineage>
        <taxon>Archaea</taxon>
        <taxon>Methanobacteriati</taxon>
        <taxon>Methanobacteriota</taxon>
        <taxon>Stenosarchaea group</taxon>
        <taxon>Candidatus Methanofastidiosia</taxon>
        <taxon>Candidatus Methanofastidiosales</taxon>
        <taxon>Candidatus Methanofastidiosaceae</taxon>
        <taxon>Candidatus Methanofastidiosum</taxon>
    </lineage>
</organism>
<comment type="caution">
    <text evidence="5">The sequence shown here is derived from an EMBL/GenBank/DDBJ whole genome shotgun (WGS) entry which is preliminary data.</text>
</comment>
<dbReference type="GO" id="GO:0042256">
    <property type="term" value="P:cytosolic ribosome assembly"/>
    <property type="evidence" value="ECO:0007669"/>
    <property type="project" value="InterPro"/>
</dbReference>
<feature type="domain" description="Ribosome maturation protein SDO1/SBDS C-terminal" evidence="4">
    <location>
        <begin position="171"/>
        <end position="237"/>
    </location>
</feature>
<protein>
    <recommendedName>
        <fullName evidence="7">Ribosome assembly factor SBDS</fullName>
    </recommendedName>
</protein>
<evidence type="ECO:0000259" key="3">
    <source>
        <dbReference type="Pfam" id="PF09377"/>
    </source>
</evidence>
<dbReference type="Pfam" id="PF01172">
    <property type="entry name" value="SBDS_N"/>
    <property type="match status" value="1"/>
</dbReference>
<dbReference type="InterPro" id="IPR036786">
    <property type="entry name" value="Ribosome_mat_SBDS_N_sf"/>
</dbReference>
<dbReference type="AlphaFoldDB" id="A0A150J650"/>
<dbReference type="PANTHER" id="PTHR10927:SF4">
    <property type="entry name" value="RIBOSOME MATURATION PROTEIN SDO1 HOMOLOG"/>
    <property type="match status" value="1"/>
</dbReference>
<dbReference type="InterPro" id="IPR018978">
    <property type="entry name" value="SDO1/SBDS_central"/>
</dbReference>
<dbReference type="SUPFAM" id="SSF54980">
    <property type="entry name" value="EF-G C-terminal domain-like"/>
    <property type="match status" value="1"/>
</dbReference>
<dbReference type="InterPro" id="IPR046928">
    <property type="entry name" value="SDO1/SBDS_C"/>
</dbReference>